<organism evidence="1 2">
    <name type="scientific">Rhododendron williamsianum</name>
    <dbReference type="NCBI Taxonomy" id="262921"/>
    <lineage>
        <taxon>Eukaryota</taxon>
        <taxon>Viridiplantae</taxon>
        <taxon>Streptophyta</taxon>
        <taxon>Embryophyta</taxon>
        <taxon>Tracheophyta</taxon>
        <taxon>Spermatophyta</taxon>
        <taxon>Magnoliopsida</taxon>
        <taxon>eudicotyledons</taxon>
        <taxon>Gunneridae</taxon>
        <taxon>Pentapetalae</taxon>
        <taxon>asterids</taxon>
        <taxon>Ericales</taxon>
        <taxon>Ericaceae</taxon>
        <taxon>Ericoideae</taxon>
        <taxon>Rhodoreae</taxon>
        <taxon>Rhododendron</taxon>
    </lineage>
</organism>
<dbReference type="Proteomes" id="UP000428333">
    <property type="component" value="Linkage Group LG07"/>
</dbReference>
<keyword evidence="2" id="KW-1185">Reference proteome</keyword>
<sequence>MDCVSVSTIVPWYYVGNIGEDGECWSDLLSESQRIQYTIETQTQAIPDARTYLLTLKEIVREIPLVHLIVFGRRRKLNFLSREAGR</sequence>
<dbReference type="Pfam" id="PF15704">
    <property type="entry name" value="Mt_ATP_synt"/>
    <property type="match status" value="1"/>
</dbReference>
<evidence type="ECO:0000313" key="1">
    <source>
        <dbReference type="EMBL" id="KAE9455181.1"/>
    </source>
</evidence>
<accession>A0A6A4LGE5</accession>
<reference evidence="1 2" key="1">
    <citation type="journal article" date="2019" name="Genome Biol. Evol.">
        <title>The Rhododendron genome and chromosomal organization provide insight into shared whole-genome duplications across the heath family (Ericaceae).</title>
        <authorList>
            <person name="Soza V.L."/>
            <person name="Lindsley D."/>
            <person name="Waalkes A."/>
            <person name="Ramage E."/>
            <person name="Patwardhan R.P."/>
            <person name="Burton J.N."/>
            <person name="Adey A."/>
            <person name="Kumar A."/>
            <person name="Qiu R."/>
            <person name="Shendure J."/>
            <person name="Hall B."/>
        </authorList>
    </citation>
    <scope>NUCLEOTIDE SEQUENCE [LARGE SCALE GENOMIC DNA]</scope>
    <source>
        <strain evidence="1">RSF 1966-606</strain>
    </source>
</reference>
<dbReference type="InterPro" id="IPR031432">
    <property type="entry name" value="MGP1"/>
</dbReference>
<dbReference type="OrthoDB" id="508070at2759"/>
<comment type="caution">
    <text evidence="1">The sequence shown here is derived from an EMBL/GenBank/DDBJ whole genome shotgun (WGS) entry which is preliminary data.</text>
</comment>
<protein>
    <submittedName>
        <fullName evidence="1">Uncharacterized protein</fullName>
    </submittedName>
</protein>
<dbReference type="AlphaFoldDB" id="A0A6A4LGE5"/>
<proteinExistence type="predicted"/>
<feature type="non-terminal residue" evidence="1">
    <location>
        <position position="1"/>
    </location>
</feature>
<dbReference type="GO" id="GO:0009555">
    <property type="term" value="P:pollen development"/>
    <property type="evidence" value="ECO:0007669"/>
    <property type="project" value="InterPro"/>
</dbReference>
<gene>
    <name evidence="1" type="ORF">C3L33_12932</name>
</gene>
<name>A0A6A4LGE5_9ERIC</name>
<evidence type="ECO:0000313" key="2">
    <source>
        <dbReference type="Proteomes" id="UP000428333"/>
    </source>
</evidence>
<dbReference type="EMBL" id="QEFC01001866">
    <property type="protein sequence ID" value="KAE9455181.1"/>
    <property type="molecule type" value="Genomic_DNA"/>
</dbReference>